<dbReference type="EMBL" id="CAJNOW010013035">
    <property type="protein sequence ID" value="CAF1617036.1"/>
    <property type="molecule type" value="Genomic_DNA"/>
</dbReference>
<dbReference type="Proteomes" id="UP000663855">
    <property type="component" value="Unassembled WGS sequence"/>
</dbReference>
<dbReference type="EMBL" id="CAJOBI010004742">
    <property type="protein sequence ID" value="CAF4011908.1"/>
    <property type="molecule type" value="Genomic_DNA"/>
</dbReference>
<name>A0A815WX17_9BILA</name>
<sequence length="204" mass="23460">MPASFCGKRSSHPTYSPPTKRCRLTTPCVRPYIRTTVHNEDPYATANLANTLKQLQKEASVRQQRREQSDCVRRASILFDVFGYVVLLPRLQKKYEGALTINDWHDDVRALLERDFEQRPLSKEQQVLVQHVEKLATCRDLFTYEQWKCLLTLNLMAGASGKGDKMKIIHRCEVEKVKELATRVLEGAKQSTVLRLVSLLEDSN</sequence>
<evidence type="ECO:0000313" key="1">
    <source>
        <dbReference type="EMBL" id="CAF1549819.1"/>
    </source>
</evidence>
<dbReference type="OrthoDB" id="10288729at2759"/>
<comment type="caution">
    <text evidence="1">The sequence shown here is derived from an EMBL/GenBank/DDBJ whole genome shotgun (WGS) entry which is preliminary data.</text>
</comment>
<reference evidence="1" key="1">
    <citation type="submission" date="2021-02" db="EMBL/GenBank/DDBJ databases">
        <authorList>
            <person name="Nowell W R."/>
        </authorList>
    </citation>
    <scope>NUCLEOTIDE SEQUENCE</scope>
</reference>
<dbReference type="EMBL" id="CAJNRE010020333">
    <property type="protein sequence ID" value="CAF2228005.1"/>
    <property type="molecule type" value="Genomic_DNA"/>
</dbReference>
<accession>A0A815WX17</accession>
<dbReference type="Proteomes" id="UP000663824">
    <property type="component" value="Unassembled WGS sequence"/>
</dbReference>
<organism evidence="1 5">
    <name type="scientific">Rotaria magnacalcarata</name>
    <dbReference type="NCBI Taxonomy" id="392030"/>
    <lineage>
        <taxon>Eukaryota</taxon>
        <taxon>Metazoa</taxon>
        <taxon>Spiralia</taxon>
        <taxon>Gnathifera</taxon>
        <taxon>Rotifera</taxon>
        <taxon>Eurotatoria</taxon>
        <taxon>Bdelloidea</taxon>
        <taxon>Philodinida</taxon>
        <taxon>Philodinidae</taxon>
        <taxon>Rotaria</taxon>
    </lineage>
</organism>
<evidence type="ECO:0000313" key="4">
    <source>
        <dbReference type="EMBL" id="CAF4011908.1"/>
    </source>
</evidence>
<dbReference type="Proteomes" id="UP000663834">
    <property type="component" value="Unassembled WGS sequence"/>
</dbReference>
<evidence type="ECO:0000313" key="5">
    <source>
        <dbReference type="Proteomes" id="UP000663855"/>
    </source>
</evidence>
<evidence type="ECO:0000313" key="3">
    <source>
        <dbReference type="EMBL" id="CAF2228005.1"/>
    </source>
</evidence>
<protein>
    <submittedName>
        <fullName evidence="1">Uncharacterized protein</fullName>
    </submittedName>
</protein>
<gene>
    <name evidence="1" type="ORF">CJN711_LOCUS30324</name>
    <name evidence="2" type="ORF">KQP761_LOCUS24152</name>
    <name evidence="3" type="ORF">MBJ925_LOCUS36732</name>
    <name evidence="4" type="ORF">SMN809_LOCUS12517</name>
</gene>
<dbReference type="AlphaFoldDB" id="A0A815WX17"/>
<evidence type="ECO:0000313" key="2">
    <source>
        <dbReference type="EMBL" id="CAF1617036.1"/>
    </source>
</evidence>
<dbReference type="Proteomes" id="UP000676336">
    <property type="component" value="Unassembled WGS sequence"/>
</dbReference>
<dbReference type="EMBL" id="CAJNOV010014448">
    <property type="protein sequence ID" value="CAF1549819.1"/>
    <property type="molecule type" value="Genomic_DNA"/>
</dbReference>
<proteinExistence type="predicted"/>